<keyword evidence="3" id="KW-1185">Reference proteome</keyword>
<keyword evidence="1" id="KW-0175">Coiled coil</keyword>
<evidence type="ECO:0000313" key="3">
    <source>
        <dbReference type="Proteomes" id="UP001437256"/>
    </source>
</evidence>
<accession>A0ABR3AEF3</accession>
<feature type="coiled-coil region" evidence="1">
    <location>
        <begin position="78"/>
        <end position="162"/>
    </location>
</feature>
<proteinExistence type="predicted"/>
<sequence>MPTGDLSLPGIPESPCLSAMNSPSGYGSISHVLLPAVTPSPAMPRTRYKDSPAEQSKGAEAALVPLLRLQLTASESTAKERLVQMQLLEEEVHNLKQARHRDAQELSQQFAVLEQQMKDKLEGEGRAAQQTAHRVAFLEEQLSKAERARQSAIEDAVEQTQRRMQSQLKISMKVQQRKWDAACVAQATQREWTCVKDQCEDDLEVLERDKELITFLLGELDLAQQQLGRV</sequence>
<dbReference type="Proteomes" id="UP001437256">
    <property type="component" value="Unassembled WGS sequence"/>
</dbReference>
<protein>
    <submittedName>
        <fullName evidence="2">Uncharacterized protein</fullName>
    </submittedName>
</protein>
<gene>
    <name evidence="2" type="ORF">AAF712_000641</name>
</gene>
<evidence type="ECO:0000256" key="1">
    <source>
        <dbReference type="SAM" id="Coils"/>
    </source>
</evidence>
<comment type="caution">
    <text evidence="2">The sequence shown here is derived from an EMBL/GenBank/DDBJ whole genome shotgun (WGS) entry which is preliminary data.</text>
</comment>
<dbReference type="EMBL" id="JBBXMP010000002">
    <property type="protein sequence ID" value="KAL0071719.1"/>
    <property type="molecule type" value="Genomic_DNA"/>
</dbReference>
<name>A0ABR3AEF3_9AGAR</name>
<organism evidence="2 3">
    <name type="scientific">Marasmius tenuissimus</name>
    <dbReference type="NCBI Taxonomy" id="585030"/>
    <lineage>
        <taxon>Eukaryota</taxon>
        <taxon>Fungi</taxon>
        <taxon>Dikarya</taxon>
        <taxon>Basidiomycota</taxon>
        <taxon>Agaricomycotina</taxon>
        <taxon>Agaricomycetes</taxon>
        <taxon>Agaricomycetidae</taxon>
        <taxon>Agaricales</taxon>
        <taxon>Marasmiineae</taxon>
        <taxon>Marasmiaceae</taxon>
        <taxon>Marasmius</taxon>
    </lineage>
</organism>
<reference evidence="2 3" key="1">
    <citation type="submission" date="2024-05" db="EMBL/GenBank/DDBJ databases">
        <title>A draft genome resource for the thread blight pathogen Marasmius tenuissimus strain MS-2.</title>
        <authorList>
            <person name="Yulfo-Soto G.E."/>
            <person name="Baruah I.K."/>
            <person name="Amoako-Attah I."/>
            <person name="Bukari Y."/>
            <person name="Meinhardt L.W."/>
            <person name="Bailey B.A."/>
            <person name="Cohen S.P."/>
        </authorList>
    </citation>
    <scope>NUCLEOTIDE SEQUENCE [LARGE SCALE GENOMIC DNA]</scope>
    <source>
        <strain evidence="2 3">MS-2</strain>
    </source>
</reference>
<evidence type="ECO:0000313" key="2">
    <source>
        <dbReference type="EMBL" id="KAL0071719.1"/>
    </source>
</evidence>